<proteinExistence type="predicted"/>
<sequence length="145" mass="15263">MDADETAIGGTYTLVVELTSDIRLKVGALGAVDVLAGGYTYTGSALGTGGFARVDRHREVASGERDVRHWHVDYLLGHPEASVRDVVTTPRDVECAVAAALGDGPIPGFGSSDCECTSHLARWPTVDAARRAAMRAHQDAVGSEK</sequence>
<dbReference type="PANTHER" id="PTHR37460:SF1">
    <property type="entry name" value="ENDONUCLEASE III"/>
    <property type="match status" value="1"/>
</dbReference>
<dbReference type="Pfam" id="PF01986">
    <property type="entry name" value="DUF123"/>
    <property type="match status" value="1"/>
</dbReference>
<accession>A0A0W1RE28</accession>
<evidence type="ECO:0000313" key="2">
    <source>
        <dbReference type="Proteomes" id="UP000054387"/>
    </source>
</evidence>
<protein>
    <submittedName>
        <fullName evidence="1">Endonuclease III</fullName>
    </submittedName>
</protein>
<dbReference type="PANTHER" id="PTHR37460">
    <property type="entry name" value="ENDONUCLEASE III"/>
    <property type="match status" value="1"/>
</dbReference>
<dbReference type="CDD" id="cd10441">
    <property type="entry name" value="GIY-YIG_COG1833"/>
    <property type="match status" value="1"/>
</dbReference>
<comment type="caution">
    <text evidence="1">The sequence shown here is derived from an EMBL/GenBank/DDBJ whole genome shotgun (WGS) entry which is preliminary data.</text>
</comment>
<name>A0A0W1RE28_9EURY</name>
<keyword evidence="2" id="KW-1185">Reference proteome</keyword>
<dbReference type="Proteomes" id="UP000054387">
    <property type="component" value="Unassembled WGS sequence"/>
</dbReference>
<keyword evidence="1" id="KW-0255">Endonuclease</keyword>
<keyword evidence="1" id="KW-0540">Nuclease</keyword>
<dbReference type="STRING" id="1514971.AUR64_04650"/>
<dbReference type="InterPro" id="IPR002837">
    <property type="entry name" value="DUF123"/>
</dbReference>
<gene>
    <name evidence="1" type="ORF">AUR64_04650</name>
</gene>
<dbReference type="GO" id="GO:0004519">
    <property type="term" value="F:endonuclease activity"/>
    <property type="evidence" value="ECO:0007669"/>
    <property type="project" value="UniProtKB-KW"/>
</dbReference>
<dbReference type="AlphaFoldDB" id="A0A0W1RE28"/>
<dbReference type="EMBL" id="LOPU01000011">
    <property type="protein sequence ID" value="KTG11306.1"/>
    <property type="molecule type" value="Genomic_DNA"/>
</dbReference>
<dbReference type="OrthoDB" id="17296at2157"/>
<reference evidence="1 2" key="1">
    <citation type="submission" date="2015-12" db="EMBL/GenBank/DDBJ databases">
        <title>Haloprofundus marisrubri gen. nov., sp. nov., an extremely halophilic archaeon isolated from the Discovery deep brine-seawater interface in the Red Sea.</title>
        <authorList>
            <person name="Zhang G."/>
            <person name="Stingl U."/>
            <person name="Rashid M."/>
        </authorList>
    </citation>
    <scope>NUCLEOTIDE SEQUENCE [LARGE SCALE GENOMIC DNA]</scope>
    <source>
        <strain evidence="1 2">SB9</strain>
    </source>
</reference>
<keyword evidence="1" id="KW-0378">Hydrolase</keyword>
<organism evidence="1 2">
    <name type="scientific">Haloprofundus marisrubri</name>
    <dbReference type="NCBI Taxonomy" id="1514971"/>
    <lineage>
        <taxon>Archaea</taxon>
        <taxon>Methanobacteriati</taxon>
        <taxon>Methanobacteriota</taxon>
        <taxon>Stenosarchaea group</taxon>
        <taxon>Halobacteria</taxon>
        <taxon>Halobacteriales</taxon>
        <taxon>Haloferacaceae</taxon>
        <taxon>Haloprofundus</taxon>
    </lineage>
</organism>
<evidence type="ECO:0000313" key="1">
    <source>
        <dbReference type="EMBL" id="KTG11306.1"/>
    </source>
</evidence>